<dbReference type="PATRIC" id="fig|1339349.3.peg.1742"/>
<proteinExistence type="predicted"/>
<dbReference type="GO" id="GO:0016757">
    <property type="term" value="F:glycosyltransferase activity"/>
    <property type="evidence" value="ECO:0007669"/>
    <property type="project" value="InterPro"/>
</dbReference>
<accession>A0A078S1B5</accession>
<name>A0A078S1B5_BACUN</name>
<organism evidence="2 3">
    <name type="scientific">Bacteroides uniformis str. 3978 T3 ii</name>
    <dbReference type="NCBI Taxonomy" id="1339349"/>
    <lineage>
        <taxon>Bacteria</taxon>
        <taxon>Pseudomonadati</taxon>
        <taxon>Bacteroidota</taxon>
        <taxon>Bacteroidia</taxon>
        <taxon>Bacteroidales</taxon>
        <taxon>Bacteroidaceae</taxon>
        <taxon>Bacteroides</taxon>
    </lineage>
</organism>
<gene>
    <name evidence="2" type="ORF">M094_0488</name>
</gene>
<dbReference type="Pfam" id="PF00534">
    <property type="entry name" value="Glycos_transf_1"/>
    <property type="match status" value="1"/>
</dbReference>
<dbReference type="InterPro" id="IPR001296">
    <property type="entry name" value="Glyco_trans_1"/>
</dbReference>
<dbReference type="EMBL" id="JNHN01000169">
    <property type="protein sequence ID" value="KDS51444.1"/>
    <property type="molecule type" value="Genomic_DNA"/>
</dbReference>
<dbReference type="PANTHER" id="PTHR12526">
    <property type="entry name" value="GLYCOSYLTRANSFERASE"/>
    <property type="match status" value="1"/>
</dbReference>
<dbReference type="RefSeq" id="WP_035447957.1">
    <property type="nucleotide sequence ID" value="NZ_JNHN01000169.1"/>
</dbReference>
<comment type="caution">
    <text evidence="2">The sequence shown here is derived from an EMBL/GenBank/DDBJ whole genome shotgun (WGS) entry which is preliminary data.</text>
</comment>
<sequence length="427" mass="49909">MCTVFKSPDKVKTIGVLSFNYAAQRLFLNKMANAKYKDIRIANKYMWKNTHLWILHILHQLKMSPEEIVAKLFYDYEELWPIGCDIFHFFNCINHTPKTSWVLSVESGVPWTIEITRAVEKENVDLSQIKNNSHIIECIKALANPKCLALLPLCNCSYRIQMEILKQFPAYENVIKAKTYTLHPPQQLIINDLKEKGLTWDDNEEFIFFYVGKNFYRKGGRESVSVLANLRKKYNNFRLVLISALEPDESRYMRSTNDEIQIRKMIAANADWIDFYQGLPNDQVLRKLKKAHVCLLPTWMDTYAYSVLESQACGTPLITTAQRALNETNSEDVGWLIEVPVNKLNNPLHYNSELQEKFSSMLLQGLQEKCEYVLTHRQEVKQKSFACLERIRKFHDPRDYAKKLELIYQGKVSELISKEEYFTLCTS</sequence>
<keyword evidence="2" id="KW-0808">Transferase</keyword>
<dbReference type="AlphaFoldDB" id="A0A078S1B5"/>
<evidence type="ECO:0000313" key="2">
    <source>
        <dbReference type="EMBL" id="KDS51444.1"/>
    </source>
</evidence>
<protein>
    <submittedName>
        <fullName evidence="2">Glycosyl transferases group 1 family protein</fullName>
    </submittedName>
</protein>
<reference evidence="2 3" key="1">
    <citation type="submission" date="2014-04" db="EMBL/GenBank/DDBJ databases">
        <authorList>
            <person name="Sears C."/>
            <person name="Carroll K."/>
            <person name="Sack B.R."/>
            <person name="Qadri F."/>
            <person name="Myers L.L."/>
            <person name="Chung G.-T."/>
            <person name="Escheverria P."/>
            <person name="Fraser C.M."/>
            <person name="Sadzewicz L."/>
            <person name="Shefchek K.A."/>
            <person name="Tallon L."/>
            <person name="Das S.P."/>
            <person name="Daugherty S."/>
            <person name="Mongodin E.F."/>
        </authorList>
    </citation>
    <scope>NUCLEOTIDE SEQUENCE [LARGE SCALE GENOMIC DNA]</scope>
    <source>
        <strain evidence="2 3">3978 T3 ii</strain>
    </source>
</reference>
<dbReference type="Proteomes" id="UP000028013">
    <property type="component" value="Unassembled WGS sequence"/>
</dbReference>
<evidence type="ECO:0000259" key="1">
    <source>
        <dbReference type="Pfam" id="PF00534"/>
    </source>
</evidence>
<dbReference type="SUPFAM" id="SSF53756">
    <property type="entry name" value="UDP-Glycosyltransferase/glycogen phosphorylase"/>
    <property type="match status" value="1"/>
</dbReference>
<feature type="domain" description="Glycosyl transferase family 1" evidence="1">
    <location>
        <begin position="203"/>
        <end position="340"/>
    </location>
</feature>
<evidence type="ECO:0000313" key="3">
    <source>
        <dbReference type="Proteomes" id="UP000028013"/>
    </source>
</evidence>
<dbReference type="Gene3D" id="3.40.50.2000">
    <property type="entry name" value="Glycogen Phosphorylase B"/>
    <property type="match status" value="1"/>
</dbReference>